<protein>
    <submittedName>
        <fullName evidence="1">Uncharacterized protein</fullName>
    </submittedName>
</protein>
<dbReference type="EMBL" id="FNNJ01000004">
    <property type="protein sequence ID" value="SDX30253.1"/>
    <property type="molecule type" value="Genomic_DNA"/>
</dbReference>
<organism evidence="1 2">
    <name type="scientific">Lutibacter oricola</name>
    <dbReference type="NCBI Taxonomy" id="762486"/>
    <lineage>
        <taxon>Bacteria</taxon>
        <taxon>Pseudomonadati</taxon>
        <taxon>Bacteroidota</taxon>
        <taxon>Flavobacteriia</taxon>
        <taxon>Flavobacteriales</taxon>
        <taxon>Flavobacteriaceae</taxon>
        <taxon>Lutibacter</taxon>
    </lineage>
</organism>
<accession>A0A1H3AKW1</accession>
<name>A0A1H3AKW1_9FLAO</name>
<reference evidence="1 2" key="1">
    <citation type="submission" date="2016-10" db="EMBL/GenBank/DDBJ databases">
        <authorList>
            <person name="de Groot N.N."/>
        </authorList>
    </citation>
    <scope>NUCLEOTIDE SEQUENCE [LARGE SCALE GENOMIC DNA]</scope>
    <source>
        <strain evidence="1 2">DSM 24956</strain>
    </source>
</reference>
<dbReference type="AlphaFoldDB" id="A0A1H3AKW1"/>
<gene>
    <name evidence="1" type="ORF">SAMN05444411_104158</name>
</gene>
<keyword evidence="2" id="KW-1185">Reference proteome</keyword>
<evidence type="ECO:0000313" key="1">
    <source>
        <dbReference type="EMBL" id="SDX30253.1"/>
    </source>
</evidence>
<sequence length="45" mass="5491">MHIQMMDISVKMMNYIRKNKFKKKNTIRLSIKFQFINTTKNGLQK</sequence>
<proteinExistence type="predicted"/>
<dbReference type="Proteomes" id="UP000199595">
    <property type="component" value="Unassembled WGS sequence"/>
</dbReference>
<evidence type="ECO:0000313" key="2">
    <source>
        <dbReference type="Proteomes" id="UP000199595"/>
    </source>
</evidence>